<dbReference type="Proteomes" id="UP000609651">
    <property type="component" value="Unassembled WGS sequence"/>
</dbReference>
<name>A0ABX1VE83_9PLAN</name>
<sequence>MSDRTTNSFTLRIAGGRVIDPASGSDEIRDLWVRDGVLIDPPGGEPNATIDAVGLVVCPGFVEPHAVAPTAGVNERFARQALAGGYTRVAAFGTARQARDFNGPCPKLLRIGPLTVPGTRRLAELGDAAEAGAVAFGDGPEPHGDSELLRRGLLYAKMLNRRVFDLPRDAELSEGGVAAEGPVAAQLGLFGVSAASERVAVRRGIELAHAIELADPSGRRLHFTALSDGGAAMIVSDYLNETLLDPAPISAAVTATHLLCTAAALEGFDPAGRVDPPFRDDRDREFLIHLAGEGRRTPEYPPAIACLTAGHRPDPALLDPVDLLAAPPGYEAFEIAFAAANTALGEEKLPRLIELLTTGPADVLDRQTPSLAPGERADLAVLDVAGEWTCDPATLAVPVARTPLAGRTLRGRVAHTVLGGRVVFERGRFPDLPHADAAAG</sequence>
<dbReference type="InterPro" id="IPR050138">
    <property type="entry name" value="DHOase/Allantoinase_Hydrolase"/>
</dbReference>
<dbReference type="Gene3D" id="2.30.40.10">
    <property type="entry name" value="Urease, subunit C, domain 1"/>
    <property type="match status" value="1"/>
</dbReference>
<dbReference type="EC" id="3.5.2.3" evidence="1"/>
<dbReference type="PANTHER" id="PTHR43668">
    <property type="entry name" value="ALLANTOINASE"/>
    <property type="match status" value="1"/>
</dbReference>
<dbReference type="GO" id="GO:0004151">
    <property type="term" value="F:dihydroorotase activity"/>
    <property type="evidence" value="ECO:0007669"/>
    <property type="project" value="UniProtKB-EC"/>
</dbReference>
<dbReference type="InterPro" id="IPR011059">
    <property type="entry name" value="Metal-dep_hydrolase_composite"/>
</dbReference>
<dbReference type="SUPFAM" id="SSF51556">
    <property type="entry name" value="Metallo-dependent hydrolases"/>
    <property type="match status" value="1"/>
</dbReference>
<keyword evidence="2" id="KW-1185">Reference proteome</keyword>
<comment type="caution">
    <text evidence="1">The sequence shown here is derived from an EMBL/GenBank/DDBJ whole genome shotgun (WGS) entry which is preliminary data.</text>
</comment>
<dbReference type="InterPro" id="IPR032466">
    <property type="entry name" value="Metal_Hydrolase"/>
</dbReference>
<gene>
    <name evidence="1" type="primary">pyrC_1</name>
    <name evidence="1" type="ORF">LzC2_21230</name>
</gene>
<dbReference type="RefSeq" id="WP_171186660.1">
    <property type="nucleotide sequence ID" value="NZ_WTPX01000059.1"/>
</dbReference>
<dbReference type="SUPFAM" id="SSF51338">
    <property type="entry name" value="Composite domain of metallo-dependent hydrolases"/>
    <property type="match status" value="1"/>
</dbReference>
<organism evidence="1 2">
    <name type="scientific">Alienimonas chondri</name>
    <dbReference type="NCBI Taxonomy" id="2681879"/>
    <lineage>
        <taxon>Bacteria</taxon>
        <taxon>Pseudomonadati</taxon>
        <taxon>Planctomycetota</taxon>
        <taxon>Planctomycetia</taxon>
        <taxon>Planctomycetales</taxon>
        <taxon>Planctomycetaceae</taxon>
        <taxon>Alienimonas</taxon>
    </lineage>
</organism>
<accession>A0ABX1VE83</accession>
<proteinExistence type="predicted"/>
<evidence type="ECO:0000313" key="1">
    <source>
        <dbReference type="EMBL" id="NNJ26044.1"/>
    </source>
</evidence>
<protein>
    <submittedName>
        <fullName evidence="1">Dihydroorotase</fullName>
        <ecNumber evidence="1">3.5.2.3</ecNumber>
    </submittedName>
</protein>
<evidence type="ECO:0000313" key="2">
    <source>
        <dbReference type="Proteomes" id="UP000609651"/>
    </source>
</evidence>
<dbReference type="EMBL" id="WTPX01000059">
    <property type="protein sequence ID" value="NNJ26044.1"/>
    <property type="molecule type" value="Genomic_DNA"/>
</dbReference>
<reference evidence="1 2" key="1">
    <citation type="journal article" date="2020" name="Syst. Appl. Microbiol.">
        <title>Alienimonas chondri sp. nov., a novel planctomycete isolated from the biofilm of the red alga Chondrus crispus.</title>
        <authorList>
            <person name="Vitorino I."/>
            <person name="Albuquerque L."/>
            <person name="Wiegand S."/>
            <person name="Kallscheuer N."/>
            <person name="da Costa M.S."/>
            <person name="Lobo-da-Cunha A."/>
            <person name="Jogler C."/>
            <person name="Lage O.M."/>
        </authorList>
    </citation>
    <scope>NUCLEOTIDE SEQUENCE [LARGE SCALE GENOMIC DNA]</scope>
    <source>
        <strain evidence="1 2">LzC2</strain>
    </source>
</reference>
<keyword evidence="1" id="KW-0378">Hydrolase</keyword>
<dbReference type="Gene3D" id="3.20.20.140">
    <property type="entry name" value="Metal-dependent hydrolases"/>
    <property type="match status" value="1"/>
</dbReference>
<dbReference type="PANTHER" id="PTHR43668:SF2">
    <property type="entry name" value="ALLANTOINASE"/>
    <property type="match status" value="1"/>
</dbReference>